<dbReference type="KEGG" id="pyr:P186_0018"/>
<dbReference type="AlphaFoldDB" id="G7VD98"/>
<accession>G7VD98</accession>
<organism evidence="1 2">
    <name type="scientific">Pyrobaculum ferrireducens</name>
    <dbReference type="NCBI Taxonomy" id="1104324"/>
    <lineage>
        <taxon>Archaea</taxon>
        <taxon>Thermoproteota</taxon>
        <taxon>Thermoprotei</taxon>
        <taxon>Thermoproteales</taxon>
        <taxon>Thermoproteaceae</taxon>
        <taxon>Pyrobaculum</taxon>
    </lineage>
</organism>
<reference evidence="1 2" key="1">
    <citation type="journal article" date="2012" name="J. Bacteriol.">
        <title>Complete genome sequence of strain 1860, a crenarchaeon of the genus pyrobaculum able to grow with various electron acceptors.</title>
        <authorList>
            <person name="Mardanov A.V."/>
            <person name="Gumerov V.M."/>
            <person name="Slobodkina G.B."/>
            <person name="Beletsky A.V."/>
            <person name="Bonch-Osmolovskaya E.A."/>
            <person name="Ravin N.V."/>
            <person name="Skryabin K.G."/>
        </authorList>
    </citation>
    <scope>NUCLEOTIDE SEQUENCE [LARGE SCALE GENOMIC DNA]</scope>
    <source>
        <strain evidence="1 2">1860</strain>
    </source>
</reference>
<evidence type="ECO:0000313" key="2">
    <source>
        <dbReference type="Proteomes" id="UP000005867"/>
    </source>
</evidence>
<gene>
    <name evidence="1" type="ORF">P186_0018</name>
</gene>
<protein>
    <submittedName>
        <fullName evidence="1">Uncharacterized protein</fullName>
    </submittedName>
</protein>
<sequence length="111" mass="12678">MNLTLEAVSSAIVLAIGVFLAQRIHHDYKLVTIFKNYPLPQSVKSNSIIDLDKLYIFIQNFKYKVEPKGVQLKVEGNLIKILSGVGEVDIVLEAWGYLDMYRVRRVIKVVE</sequence>
<dbReference type="BioCyc" id="PSP1104324:GJSN-18-MONOMER"/>
<dbReference type="Proteomes" id="UP000005867">
    <property type="component" value="Chromosome"/>
</dbReference>
<keyword evidence="2" id="KW-1185">Reference proteome</keyword>
<dbReference type="HOGENOM" id="CLU_2152713_0_0_2"/>
<dbReference type="EMBL" id="CP003098">
    <property type="protein sequence ID" value="AET31488.1"/>
    <property type="molecule type" value="Genomic_DNA"/>
</dbReference>
<proteinExistence type="predicted"/>
<dbReference type="STRING" id="1104324.P186_0018"/>
<evidence type="ECO:0000313" key="1">
    <source>
        <dbReference type="EMBL" id="AET31488.1"/>
    </source>
</evidence>
<dbReference type="OrthoDB" id="27868at2157"/>
<dbReference type="eggNOG" id="arCOG05525">
    <property type="taxonomic scope" value="Archaea"/>
</dbReference>
<name>G7VD98_9CREN</name>